<dbReference type="InterPro" id="IPR050902">
    <property type="entry name" value="ABC_Transporter_SBP"/>
</dbReference>
<dbReference type="InterPro" id="IPR002491">
    <property type="entry name" value="ABC_transptr_periplasmic_BD"/>
</dbReference>
<dbReference type="Proteomes" id="UP000564885">
    <property type="component" value="Unassembled WGS sequence"/>
</dbReference>
<proteinExistence type="predicted"/>
<evidence type="ECO:0000313" key="3">
    <source>
        <dbReference type="Proteomes" id="UP000564885"/>
    </source>
</evidence>
<evidence type="ECO:0000313" key="2">
    <source>
        <dbReference type="EMBL" id="NNM72861.1"/>
    </source>
</evidence>
<dbReference type="AlphaFoldDB" id="A0A849I6B7"/>
<keyword evidence="3" id="KW-1185">Reference proteome</keyword>
<dbReference type="PANTHER" id="PTHR30535">
    <property type="entry name" value="VITAMIN B12-BINDING PROTEIN"/>
    <property type="match status" value="1"/>
</dbReference>
<dbReference type="EMBL" id="JABEPP010000003">
    <property type="protein sequence ID" value="NNM72861.1"/>
    <property type="molecule type" value="Genomic_DNA"/>
</dbReference>
<comment type="caution">
    <text evidence="2">The sequence shown here is derived from an EMBL/GenBank/DDBJ whole genome shotgun (WGS) entry which is preliminary data.</text>
</comment>
<organism evidence="2 3">
    <name type="scientific">Enterovirga aerilata</name>
    <dbReference type="NCBI Taxonomy" id="2730920"/>
    <lineage>
        <taxon>Bacteria</taxon>
        <taxon>Pseudomonadati</taxon>
        <taxon>Pseudomonadota</taxon>
        <taxon>Alphaproteobacteria</taxon>
        <taxon>Hyphomicrobiales</taxon>
        <taxon>Methylobacteriaceae</taxon>
        <taxon>Enterovirga</taxon>
    </lineage>
</organism>
<dbReference type="PANTHER" id="PTHR30535:SF34">
    <property type="entry name" value="MOLYBDATE-BINDING PROTEIN MOLA"/>
    <property type="match status" value="1"/>
</dbReference>
<gene>
    <name evidence="2" type="ORF">HJG44_10785</name>
</gene>
<name>A0A849I6B7_9HYPH</name>
<accession>A0A849I6B7</accession>
<dbReference type="Gene3D" id="3.40.50.1980">
    <property type="entry name" value="Nitrogenase molybdenum iron protein domain"/>
    <property type="match status" value="2"/>
</dbReference>
<sequence length="303" mass="32423">MLHRRSLPKTPRPILESIGAAALRWAAKAARTGLAAGLFAAAASPLAAAPERPRVVSINLCTDQLLLSLADPDQILGLSPFVRDPRRSWVRDAAARFPILSGTAEEVLVLKPDLVLAGRFTRRATRELLKAHGVEVIEFEAATSVAQVVDQVRRAGALLGQPGRAEARIAEIEAAAARARAAALVRPVTVLPLQRRGWISGRETLMTSFLETVGLRNAGGALGPHGGLARLEEIVALRADMLLVSRSETAAEDQGSALLHHPALKGRYPPERRLVLPEQMTVCGGPEIAAALDRLAAEIERLR</sequence>
<evidence type="ECO:0000259" key="1">
    <source>
        <dbReference type="PROSITE" id="PS50983"/>
    </source>
</evidence>
<feature type="domain" description="Fe/B12 periplasmic-binding" evidence="1">
    <location>
        <begin position="54"/>
        <end position="303"/>
    </location>
</feature>
<dbReference type="SUPFAM" id="SSF53807">
    <property type="entry name" value="Helical backbone' metal receptor"/>
    <property type="match status" value="1"/>
</dbReference>
<dbReference type="RefSeq" id="WP_171218383.1">
    <property type="nucleotide sequence ID" value="NZ_JABEPP010000003.1"/>
</dbReference>
<dbReference type="PROSITE" id="PS50983">
    <property type="entry name" value="FE_B12_PBP"/>
    <property type="match status" value="1"/>
</dbReference>
<protein>
    <submittedName>
        <fullName evidence="2">ABC transporter substrate-binding protein</fullName>
    </submittedName>
</protein>
<dbReference type="Pfam" id="PF01497">
    <property type="entry name" value="Peripla_BP_2"/>
    <property type="match status" value="1"/>
</dbReference>
<reference evidence="2 3" key="1">
    <citation type="submission" date="2020-04" db="EMBL/GenBank/DDBJ databases">
        <title>Enterovirga sp. isolate from soil.</title>
        <authorList>
            <person name="Chea S."/>
            <person name="Kim D.-U."/>
        </authorList>
    </citation>
    <scope>NUCLEOTIDE SEQUENCE [LARGE SCALE GENOMIC DNA]</scope>
    <source>
        <strain evidence="2 3">DB1703</strain>
    </source>
</reference>